<dbReference type="InterPro" id="IPR053936">
    <property type="entry name" value="WLS_GOLD"/>
</dbReference>
<feature type="transmembrane region" description="Helical" evidence="9">
    <location>
        <begin position="379"/>
        <end position="403"/>
    </location>
</feature>
<feature type="transmembrane region" description="Helical" evidence="9">
    <location>
        <begin position="183"/>
        <end position="203"/>
    </location>
</feature>
<dbReference type="PANTHER" id="PTHR13449">
    <property type="entry name" value="INTEGRAL MEMBRANE PROTEIN GPR177"/>
    <property type="match status" value="1"/>
</dbReference>
<proteinExistence type="inferred from homology"/>
<protein>
    <recommendedName>
        <fullName evidence="14">Protein wntless</fullName>
    </recommendedName>
</protein>
<accession>A0A2G8LD36</accession>
<feature type="transmembrane region" description="Helical" evidence="9">
    <location>
        <begin position="423"/>
        <end position="447"/>
    </location>
</feature>
<evidence type="ECO:0000256" key="3">
    <source>
        <dbReference type="ARBA" id="ARBA00022473"/>
    </source>
</evidence>
<feature type="transmembrane region" description="Helical" evidence="9">
    <location>
        <begin position="328"/>
        <end position="358"/>
    </location>
</feature>
<organism evidence="12 13">
    <name type="scientific">Stichopus japonicus</name>
    <name type="common">Sea cucumber</name>
    <dbReference type="NCBI Taxonomy" id="307972"/>
    <lineage>
        <taxon>Eukaryota</taxon>
        <taxon>Metazoa</taxon>
        <taxon>Echinodermata</taxon>
        <taxon>Eleutherozoa</taxon>
        <taxon>Echinozoa</taxon>
        <taxon>Holothuroidea</taxon>
        <taxon>Aspidochirotacea</taxon>
        <taxon>Aspidochirotida</taxon>
        <taxon>Stichopodidae</taxon>
        <taxon>Apostichopus</taxon>
    </lineage>
</organism>
<name>A0A2G8LD36_STIJA</name>
<dbReference type="InterPro" id="IPR047843">
    <property type="entry name" value="WLS-like_TM"/>
</dbReference>
<comment type="similarity">
    <text evidence="2">Belongs to the wntless family.</text>
</comment>
<keyword evidence="6 9" id="KW-1133">Transmembrane helix</keyword>
<evidence type="ECO:0000256" key="8">
    <source>
        <dbReference type="ARBA" id="ARBA00023136"/>
    </source>
</evidence>
<sequence length="506" mass="57930">MHRPHAEPPKAVPPRGKHGCDRLDNFEEALTRHIPASDITFSFQIPHGKLEMSRLFQFMVGVLTLDIEHTNEVAVGTDPTLSMVITMGYNNVPDGNGEWELLYQVNETRKLSCFLEGEEDGYGEYYDCDPLALFELSSVHHKHYLVNIRLPIEDENLQEINQDIGSIKDLHIVEIHQTGGFTIIWLTMKSVFFPLVLGMMIFFQRRVNQLERAPLLMEKTILSLAIVMTFVNFPLEWLTLAFEIPAMLLISDIRQGACYAMLFSFWIIFIGEHMMDSVRRNSLKAYWQQTMAIGVACTGLLVFDLAERGSQLVNPFYSIWNSQQGSKLAMGFIILAAVCVCLYFCFLLFMVLCLFRNLRMKSVAFNSMPKNRKNYYQGLLYRFRFFMIFTLFSAVMTVVFFVLSQVNEVYNWHLDNEDQPQLHYTSGFFTGVYGLWNVYVLAVLFLYSPSHKDEPLLRQVDQSDGSQVEFEMTEATTSRPTVAASMAHPGATAPEVYQLLGKNAGD</sequence>
<dbReference type="OrthoDB" id="5804250at2759"/>
<dbReference type="EMBL" id="MRZV01000120">
    <property type="protein sequence ID" value="PIK58161.1"/>
    <property type="molecule type" value="Genomic_DNA"/>
</dbReference>
<dbReference type="GO" id="GO:0000139">
    <property type="term" value="C:Golgi membrane"/>
    <property type="evidence" value="ECO:0007669"/>
    <property type="project" value="UniProtKB-SubCell"/>
</dbReference>
<dbReference type="PANTHER" id="PTHR13449:SF2">
    <property type="entry name" value="PROTEIN WNTLESS HOMOLOG"/>
    <property type="match status" value="1"/>
</dbReference>
<evidence type="ECO:0000259" key="10">
    <source>
        <dbReference type="Pfam" id="PF06664"/>
    </source>
</evidence>
<dbReference type="Proteomes" id="UP000230750">
    <property type="component" value="Unassembled WGS sequence"/>
</dbReference>
<dbReference type="Pfam" id="PF21883">
    <property type="entry name" value="WLS_GOLD"/>
    <property type="match status" value="1"/>
</dbReference>
<comment type="subcellular location">
    <subcellularLocation>
        <location evidence="1">Golgi apparatus membrane</location>
        <topology evidence="1">Multi-pass membrane protein</topology>
    </subcellularLocation>
</comment>
<evidence type="ECO:0000313" key="13">
    <source>
        <dbReference type="Proteomes" id="UP000230750"/>
    </source>
</evidence>
<evidence type="ECO:0000256" key="5">
    <source>
        <dbReference type="ARBA" id="ARBA00022692"/>
    </source>
</evidence>
<evidence type="ECO:0008006" key="14">
    <source>
        <dbReference type="Google" id="ProtNLM"/>
    </source>
</evidence>
<keyword evidence="8 9" id="KW-0472">Membrane</keyword>
<evidence type="ECO:0000256" key="1">
    <source>
        <dbReference type="ARBA" id="ARBA00004653"/>
    </source>
</evidence>
<evidence type="ECO:0000256" key="4">
    <source>
        <dbReference type="ARBA" id="ARBA00022687"/>
    </source>
</evidence>
<feature type="transmembrane region" description="Helical" evidence="9">
    <location>
        <begin position="215"/>
        <end position="233"/>
    </location>
</feature>
<keyword evidence="5 9" id="KW-0812">Transmembrane</keyword>
<dbReference type="GO" id="GO:0016055">
    <property type="term" value="P:Wnt signaling pathway"/>
    <property type="evidence" value="ECO:0007669"/>
    <property type="project" value="UniProtKB-KW"/>
</dbReference>
<keyword evidence="4" id="KW-0879">Wnt signaling pathway</keyword>
<evidence type="ECO:0000313" key="12">
    <source>
        <dbReference type="EMBL" id="PIK58161.1"/>
    </source>
</evidence>
<keyword evidence="7" id="KW-0333">Golgi apparatus</keyword>
<feature type="domain" description="Wntless-like transmembrane" evidence="10">
    <location>
        <begin position="179"/>
        <end position="451"/>
    </location>
</feature>
<keyword evidence="13" id="KW-1185">Reference proteome</keyword>
<dbReference type="GO" id="GO:0061355">
    <property type="term" value="P:Wnt protein secretion"/>
    <property type="evidence" value="ECO:0007669"/>
    <property type="project" value="TreeGrafter"/>
</dbReference>
<reference evidence="12 13" key="1">
    <citation type="journal article" date="2017" name="PLoS Biol.">
        <title>The sea cucumber genome provides insights into morphological evolution and visceral regeneration.</title>
        <authorList>
            <person name="Zhang X."/>
            <person name="Sun L."/>
            <person name="Yuan J."/>
            <person name="Sun Y."/>
            <person name="Gao Y."/>
            <person name="Zhang L."/>
            <person name="Li S."/>
            <person name="Dai H."/>
            <person name="Hamel J.F."/>
            <person name="Liu C."/>
            <person name="Yu Y."/>
            <person name="Liu S."/>
            <person name="Lin W."/>
            <person name="Guo K."/>
            <person name="Jin S."/>
            <person name="Xu P."/>
            <person name="Storey K.B."/>
            <person name="Huan P."/>
            <person name="Zhang T."/>
            <person name="Zhou Y."/>
            <person name="Zhang J."/>
            <person name="Lin C."/>
            <person name="Li X."/>
            <person name="Xing L."/>
            <person name="Huo D."/>
            <person name="Sun M."/>
            <person name="Wang L."/>
            <person name="Mercier A."/>
            <person name="Li F."/>
            <person name="Yang H."/>
            <person name="Xiang J."/>
        </authorList>
    </citation>
    <scope>NUCLEOTIDE SEQUENCE [LARGE SCALE GENOMIC DNA]</scope>
    <source>
        <strain evidence="12">Shaxun</strain>
        <tissue evidence="12">Muscle</tissue>
    </source>
</reference>
<feature type="transmembrane region" description="Helical" evidence="9">
    <location>
        <begin position="283"/>
        <end position="303"/>
    </location>
</feature>
<gene>
    <name evidence="12" type="ORF">BSL78_04885</name>
</gene>
<dbReference type="GO" id="GO:0017147">
    <property type="term" value="F:Wnt-protein binding"/>
    <property type="evidence" value="ECO:0007669"/>
    <property type="project" value="InterPro"/>
</dbReference>
<feature type="transmembrane region" description="Helical" evidence="9">
    <location>
        <begin position="253"/>
        <end position="271"/>
    </location>
</feature>
<dbReference type="GO" id="GO:0006886">
    <property type="term" value="P:intracellular protein transport"/>
    <property type="evidence" value="ECO:0007669"/>
    <property type="project" value="TreeGrafter"/>
</dbReference>
<dbReference type="STRING" id="307972.A0A2G8LD36"/>
<dbReference type="InterPro" id="IPR009551">
    <property type="entry name" value="Wntless"/>
</dbReference>
<evidence type="ECO:0000256" key="7">
    <source>
        <dbReference type="ARBA" id="ARBA00023034"/>
    </source>
</evidence>
<dbReference type="Pfam" id="PF06664">
    <property type="entry name" value="WLS-like_TM"/>
    <property type="match status" value="1"/>
</dbReference>
<evidence type="ECO:0000259" key="11">
    <source>
        <dbReference type="Pfam" id="PF21883"/>
    </source>
</evidence>
<evidence type="ECO:0000256" key="6">
    <source>
        <dbReference type="ARBA" id="ARBA00022989"/>
    </source>
</evidence>
<feature type="domain" description="Wntless GOLD" evidence="11">
    <location>
        <begin position="10"/>
        <end position="177"/>
    </location>
</feature>
<comment type="caution">
    <text evidence="12">The sequence shown here is derived from an EMBL/GenBank/DDBJ whole genome shotgun (WGS) entry which is preliminary data.</text>
</comment>
<evidence type="ECO:0000256" key="2">
    <source>
        <dbReference type="ARBA" id="ARBA00008148"/>
    </source>
</evidence>
<dbReference type="AlphaFoldDB" id="A0A2G8LD36"/>
<evidence type="ECO:0000256" key="9">
    <source>
        <dbReference type="SAM" id="Phobius"/>
    </source>
</evidence>
<keyword evidence="3" id="KW-0217">Developmental protein</keyword>